<organism evidence="1">
    <name type="scientific">Desulfobacca acetoxidans</name>
    <dbReference type="NCBI Taxonomy" id="60893"/>
    <lineage>
        <taxon>Bacteria</taxon>
        <taxon>Pseudomonadati</taxon>
        <taxon>Thermodesulfobacteriota</taxon>
        <taxon>Desulfobaccia</taxon>
        <taxon>Desulfobaccales</taxon>
        <taxon>Desulfobaccaceae</taxon>
        <taxon>Desulfobacca</taxon>
    </lineage>
</organism>
<dbReference type="EMBL" id="DTHB01000060">
    <property type="protein sequence ID" value="HGB15710.1"/>
    <property type="molecule type" value="Genomic_DNA"/>
</dbReference>
<reference evidence="1" key="1">
    <citation type="journal article" date="2020" name="mSystems">
        <title>Genome- and Community-Level Interaction Insights into Carbon Utilization and Element Cycling Functions of Hydrothermarchaeota in Hydrothermal Sediment.</title>
        <authorList>
            <person name="Zhou Z."/>
            <person name="Liu Y."/>
            <person name="Xu W."/>
            <person name="Pan J."/>
            <person name="Luo Z.H."/>
            <person name="Li M."/>
        </authorList>
    </citation>
    <scope>NUCLEOTIDE SEQUENCE [LARGE SCALE GENOMIC DNA]</scope>
    <source>
        <strain evidence="1">SpSt-776</strain>
    </source>
</reference>
<gene>
    <name evidence="1" type="ORF">ENV62_10810</name>
</gene>
<comment type="caution">
    <text evidence="1">The sequence shown here is derived from an EMBL/GenBank/DDBJ whole genome shotgun (WGS) entry which is preliminary data.</text>
</comment>
<dbReference type="AlphaFoldDB" id="A0A7C3WJC8"/>
<evidence type="ECO:0000313" key="1">
    <source>
        <dbReference type="EMBL" id="HGB15710.1"/>
    </source>
</evidence>
<accession>A0A7C3WJC8</accession>
<name>A0A7C3WJC8_9BACT</name>
<sequence length="170" mass="19586">MTLRPCLYRNQRLRENAAEVEIVCLAGGNHFLGIAGGDLRYLEEVCGSCPVPDALTEEARACLYLLPIRIFRENEIETIYQCRVLYRLNPKRADRSLSLHFPQACEWWFPHPLEFLPPGTEWHTLQARGLLLGELVEPTPPPWHWGPPRHAEPPAGWRRLLSWIVSNSKI</sequence>
<protein>
    <submittedName>
        <fullName evidence="1">Uncharacterized protein</fullName>
    </submittedName>
</protein>
<proteinExistence type="predicted"/>